<protein>
    <submittedName>
        <fullName evidence="1">Uncharacterized protein</fullName>
    </submittedName>
</protein>
<dbReference type="Proteomes" id="UP000605361">
    <property type="component" value="Unassembled WGS sequence"/>
</dbReference>
<evidence type="ECO:0000313" key="2">
    <source>
        <dbReference type="Proteomes" id="UP000605361"/>
    </source>
</evidence>
<gene>
    <name evidence="1" type="ORF">ITP53_34515</name>
</gene>
<comment type="caution">
    <text evidence="1">The sequence shown here is derived from an EMBL/GenBank/DDBJ whole genome shotgun (WGS) entry which is preliminary data.</text>
</comment>
<dbReference type="RefSeq" id="WP_195899681.1">
    <property type="nucleotide sequence ID" value="NZ_JADOGI010000133.1"/>
</dbReference>
<keyword evidence="2" id="KW-1185">Reference proteome</keyword>
<organism evidence="1 2">
    <name type="scientific">Nonomuraea cypriaca</name>
    <dbReference type="NCBI Taxonomy" id="1187855"/>
    <lineage>
        <taxon>Bacteria</taxon>
        <taxon>Bacillati</taxon>
        <taxon>Actinomycetota</taxon>
        <taxon>Actinomycetes</taxon>
        <taxon>Streptosporangiales</taxon>
        <taxon>Streptosporangiaceae</taxon>
        <taxon>Nonomuraea</taxon>
    </lineage>
</organism>
<evidence type="ECO:0000313" key="1">
    <source>
        <dbReference type="EMBL" id="MBF8190737.1"/>
    </source>
</evidence>
<name>A0A931AD24_9ACTN</name>
<reference evidence="1" key="1">
    <citation type="submission" date="2020-11" db="EMBL/GenBank/DDBJ databases">
        <title>Whole-genome analyses of Nonomuraea sp. K274.</title>
        <authorList>
            <person name="Veyisoglu A."/>
        </authorList>
    </citation>
    <scope>NUCLEOTIDE SEQUENCE</scope>
    <source>
        <strain evidence="1">K274</strain>
    </source>
</reference>
<dbReference type="EMBL" id="JADOGI010000133">
    <property type="protein sequence ID" value="MBF8190737.1"/>
    <property type="molecule type" value="Genomic_DNA"/>
</dbReference>
<proteinExistence type="predicted"/>
<accession>A0A931AD24</accession>
<sequence>MVAMLKKARGAVADPGRLKAFLGAVRGSVKTDLSLEAMYALAIDLPETRLSFETVPGKPYAQQDGVEAA</sequence>
<dbReference type="AlphaFoldDB" id="A0A931AD24"/>